<evidence type="ECO:0000313" key="2">
    <source>
        <dbReference type="Proteomes" id="UP000284119"/>
    </source>
</evidence>
<gene>
    <name evidence="1" type="ORF">D5396_22010</name>
</gene>
<dbReference type="Proteomes" id="UP000284119">
    <property type="component" value="Unassembled WGS sequence"/>
</dbReference>
<evidence type="ECO:0000313" key="1">
    <source>
        <dbReference type="EMBL" id="RJT09130.1"/>
    </source>
</evidence>
<protein>
    <submittedName>
        <fullName evidence="1">Transcriptional regulator</fullName>
    </submittedName>
</protein>
<sequence length="76" mass="8788">MPGTHITCYRDRYQAFKHGEQRIQQRQILIKNKKEILSSGSVTVYAGRIKSLSGHLRSWTEAWIGQAPTEKFLVSR</sequence>
<proteinExistence type="predicted"/>
<comment type="caution">
    <text evidence="1">The sequence shown here is derived from an EMBL/GenBank/DDBJ whole genome shotgun (WGS) entry which is preliminary data.</text>
</comment>
<accession>A0ABX9NXB8</accession>
<name>A0ABX9NXB8_9GAMM</name>
<reference evidence="1 2" key="1">
    <citation type="submission" date="2018-09" db="EMBL/GenBank/DDBJ databases">
        <authorList>
            <person name="Le Fleche-Mateos A."/>
        </authorList>
    </citation>
    <scope>NUCLEOTIDE SEQUENCE [LARGE SCALE GENOMIC DNA]</scope>
    <source>
        <strain evidence="1 2">DSM 30078</strain>
    </source>
</reference>
<organism evidence="1 2">
    <name type="scientific">Rahnella inusitata</name>
    <dbReference type="NCBI Taxonomy" id="58169"/>
    <lineage>
        <taxon>Bacteria</taxon>
        <taxon>Pseudomonadati</taxon>
        <taxon>Pseudomonadota</taxon>
        <taxon>Gammaproteobacteria</taxon>
        <taxon>Enterobacterales</taxon>
        <taxon>Yersiniaceae</taxon>
        <taxon>Rahnella</taxon>
    </lineage>
</organism>
<keyword evidence="2" id="KW-1185">Reference proteome</keyword>
<dbReference type="EMBL" id="RAHG01000020">
    <property type="protein sequence ID" value="RJT09130.1"/>
    <property type="molecule type" value="Genomic_DNA"/>
</dbReference>